<dbReference type="Pfam" id="PF00105">
    <property type="entry name" value="zf-C4"/>
    <property type="match status" value="1"/>
</dbReference>
<dbReference type="GO" id="GO:0030154">
    <property type="term" value="P:cell differentiation"/>
    <property type="evidence" value="ECO:0007669"/>
    <property type="project" value="TreeGrafter"/>
</dbReference>
<sequence length="61" mass="7094">MDTWLSSNGYQDNLPKLKCYFDNNCEITPIWRKCCQKCRLKKCFDVGMNSSITGSHIETID</sequence>
<reference evidence="10" key="1">
    <citation type="submission" date="2020-11" db="EMBL/GenBank/DDBJ databases">
        <authorList>
            <person name="Tran Van P."/>
        </authorList>
    </citation>
    <scope>NUCLEOTIDE SEQUENCE</scope>
</reference>
<gene>
    <name evidence="10" type="ORF">ONB1V03_LOCUS13576</name>
</gene>
<evidence type="ECO:0000313" key="11">
    <source>
        <dbReference type="Proteomes" id="UP000728032"/>
    </source>
</evidence>
<dbReference type="PANTHER" id="PTHR24082:SF283">
    <property type="entry name" value="NUCLEAR HORMONE RECEPTOR HR96"/>
    <property type="match status" value="1"/>
</dbReference>
<dbReference type="GO" id="GO:0008270">
    <property type="term" value="F:zinc ion binding"/>
    <property type="evidence" value="ECO:0007669"/>
    <property type="project" value="UniProtKB-KW"/>
</dbReference>
<keyword evidence="6" id="KW-0804">Transcription</keyword>
<dbReference type="GO" id="GO:0000978">
    <property type="term" value="F:RNA polymerase II cis-regulatory region sequence-specific DNA binding"/>
    <property type="evidence" value="ECO:0007669"/>
    <property type="project" value="TreeGrafter"/>
</dbReference>
<protein>
    <recommendedName>
        <fullName evidence="9">Nuclear receptor domain-containing protein</fullName>
    </recommendedName>
</protein>
<dbReference type="SMART" id="SM00399">
    <property type="entry name" value="ZnF_C4"/>
    <property type="match status" value="1"/>
</dbReference>
<dbReference type="EMBL" id="CAJPVJ010012065">
    <property type="protein sequence ID" value="CAG2174127.1"/>
    <property type="molecule type" value="Genomic_DNA"/>
</dbReference>
<dbReference type="PANTHER" id="PTHR24082">
    <property type="entry name" value="NUCLEAR HORMONE RECEPTOR"/>
    <property type="match status" value="1"/>
</dbReference>
<name>A0A7R9MBF6_9ACAR</name>
<keyword evidence="4" id="KW-0805">Transcription regulation</keyword>
<dbReference type="GO" id="GO:0000122">
    <property type="term" value="P:negative regulation of transcription by RNA polymerase II"/>
    <property type="evidence" value="ECO:0007669"/>
    <property type="project" value="TreeGrafter"/>
</dbReference>
<evidence type="ECO:0000256" key="2">
    <source>
        <dbReference type="ARBA" id="ARBA00022771"/>
    </source>
</evidence>
<feature type="domain" description="Nuclear receptor" evidence="9">
    <location>
        <begin position="5"/>
        <end position="51"/>
    </location>
</feature>
<evidence type="ECO:0000256" key="7">
    <source>
        <dbReference type="ARBA" id="ARBA00023170"/>
    </source>
</evidence>
<dbReference type="SUPFAM" id="SSF57716">
    <property type="entry name" value="Glucocorticoid receptor-like (DNA-binding domain)"/>
    <property type="match status" value="1"/>
</dbReference>
<keyword evidence="5" id="KW-0238">DNA-binding</keyword>
<keyword evidence="1" id="KW-0479">Metal-binding</keyword>
<keyword evidence="3" id="KW-0862">Zinc</keyword>
<dbReference type="AlphaFoldDB" id="A0A7R9MBF6"/>
<dbReference type="EMBL" id="OC926890">
    <property type="protein sequence ID" value="CAD7656940.1"/>
    <property type="molecule type" value="Genomic_DNA"/>
</dbReference>
<dbReference type="Gene3D" id="3.30.50.10">
    <property type="entry name" value="Erythroid Transcription Factor GATA-1, subunit A"/>
    <property type="match status" value="1"/>
</dbReference>
<organism evidence="10">
    <name type="scientific">Oppiella nova</name>
    <dbReference type="NCBI Taxonomy" id="334625"/>
    <lineage>
        <taxon>Eukaryota</taxon>
        <taxon>Metazoa</taxon>
        <taxon>Ecdysozoa</taxon>
        <taxon>Arthropoda</taxon>
        <taxon>Chelicerata</taxon>
        <taxon>Arachnida</taxon>
        <taxon>Acari</taxon>
        <taxon>Acariformes</taxon>
        <taxon>Sarcoptiformes</taxon>
        <taxon>Oribatida</taxon>
        <taxon>Brachypylina</taxon>
        <taxon>Oppioidea</taxon>
        <taxon>Oppiidae</taxon>
        <taxon>Oppiella</taxon>
    </lineage>
</organism>
<keyword evidence="2" id="KW-0863">Zinc-finger</keyword>
<evidence type="ECO:0000259" key="9">
    <source>
        <dbReference type="SMART" id="SM00399"/>
    </source>
</evidence>
<evidence type="ECO:0000256" key="6">
    <source>
        <dbReference type="ARBA" id="ARBA00023163"/>
    </source>
</evidence>
<evidence type="ECO:0000256" key="5">
    <source>
        <dbReference type="ARBA" id="ARBA00023125"/>
    </source>
</evidence>
<dbReference type="GO" id="GO:0045944">
    <property type="term" value="P:positive regulation of transcription by RNA polymerase II"/>
    <property type="evidence" value="ECO:0007669"/>
    <property type="project" value="TreeGrafter"/>
</dbReference>
<accession>A0A7R9MBF6</accession>
<keyword evidence="8" id="KW-0539">Nucleus</keyword>
<evidence type="ECO:0000256" key="3">
    <source>
        <dbReference type="ARBA" id="ARBA00022833"/>
    </source>
</evidence>
<evidence type="ECO:0000256" key="1">
    <source>
        <dbReference type="ARBA" id="ARBA00022723"/>
    </source>
</evidence>
<dbReference type="GO" id="GO:0004879">
    <property type="term" value="F:nuclear receptor activity"/>
    <property type="evidence" value="ECO:0007669"/>
    <property type="project" value="TreeGrafter"/>
</dbReference>
<evidence type="ECO:0000256" key="8">
    <source>
        <dbReference type="ARBA" id="ARBA00023242"/>
    </source>
</evidence>
<evidence type="ECO:0000313" key="10">
    <source>
        <dbReference type="EMBL" id="CAD7656940.1"/>
    </source>
</evidence>
<dbReference type="Proteomes" id="UP000728032">
    <property type="component" value="Unassembled WGS sequence"/>
</dbReference>
<keyword evidence="7" id="KW-0675">Receptor</keyword>
<evidence type="ECO:0000256" key="4">
    <source>
        <dbReference type="ARBA" id="ARBA00023015"/>
    </source>
</evidence>
<proteinExistence type="predicted"/>
<dbReference type="InterPro" id="IPR050234">
    <property type="entry name" value="Nuclear_hormone_rcpt_NR1"/>
</dbReference>
<dbReference type="InterPro" id="IPR001628">
    <property type="entry name" value="Znf_hrmn_rcpt"/>
</dbReference>
<keyword evidence="11" id="KW-1185">Reference proteome</keyword>
<dbReference type="InterPro" id="IPR013088">
    <property type="entry name" value="Znf_NHR/GATA"/>
</dbReference>